<keyword evidence="4" id="KW-0498">Mitosis</keyword>
<dbReference type="GO" id="GO:0051315">
    <property type="term" value="P:attachment of mitotic spindle microtubules to kinetochore"/>
    <property type="evidence" value="ECO:0007669"/>
    <property type="project" value="TreeGrafter"/>
</dbReference>
<evidence type="ECO:0000256" key="2">
    <source>
        <dbReference type="ARBA" id="ARBA00008029"/>
    </source>
</evidence>
<feature type="region of interest" description="Disordered" evidence="8">
    <location>
        <begin position="482"/>
        <end position="510"/>
    </location>
</feature>
<reference evidence="9" key="1">
    <citation type="journal article" date="2011" name="PLoS Biol.">
        <title>Gene gain and loss during evolution of obligate parasitism in the white rust pathogen of Arabidopsis thaliana.</title>
        <authorList>
            <person name="Kemen E."/>
            <person name="Gardiner A."/>
            <person name="Schultz-Larsen T."/>
            <person name="Kemen A.C."/>
            <person name="Balmuth A.L."/>
            <person name="Robert-Seilaniantz A."/>
            <person name="Bailey K."/>
            <person name="Holub E."/>
            <person name="Studholme D.J."/>
            <person name="Maclean D."/>
            <person name="Jones J.D."/>
        </authorList>
    </citation>
    <scope>NUCLEOTIDE SEQUENCE</scope>
</reference>
<dbReference type="GO" id="GO:0007094">
    <property type="term" value="P:mitotic spindle assembly checkpoint signaling"/>
    <property type="evidence" value="ECO:0007669"/>
    <property type="project" value="InterPro"/>
</dbReference>
<name>F0W148_9STRA</name>
<dbReference type="InterPro" id="IPR008672">
    <property type="entry name" value="Mad1"/>
</dbReference>
<proteinExistence type="inferred from homology"/>
<accession>F0W148</accession>
<gene>
    <name evidence="9" type="primary">AlNc14C6G826</name>
    <name evidence="10" type="synonym">AlNc14C412G11462</name>
    <name evidence="9" type="ORF">ALNC14_009150</name>
    <name evidence="10" type="ORF">ALNC14_129140</name>
</gene>
<evidence type="ECO:0000256" key="8">
    <source>
        <dbReference type="SAM" id="MobiDB-lite"/>
    </source>
</evidence>
<evidence type="ECO:0000256" key="7">
    <source>
        <dbReference type="SAM" id="Coils"/>
    </source>
</evidence>
<dbReference type="EMBL" id="FR824051">
    <property type="protein sequence ID" value="CCA14772.1"/>
    <property type="molecule type" value="Genomic_DNA"/>
</dbReference>
<keyword evidence="5" id="KW-0539">Nucleus</keyword>
<dbReference type="Pfam" id="PF05557">
    <property type="entry name" value="MAD"/>
    <property type="match status" value="1"/>
</dbReference>
<dbReference type="Gene3D" id="6.10.250.90">
    <property type="match status" value="1"/>
</dbReference>
<evidence type="ECO:0000313" key="10">
    <source>
        <dbReference type="EMBL" id="CCA26770.1"/>
    </source>
</evidence>
<sequence>MIMLIRNESAICTSNPPHLERYVSLSNVSITSMRDNPLQEHNISVTHILNQNADEKYQGEIKKRDIQLDKLHRQLQLALAEEEALRLELKDLKTQLLDTKLEAEKKMVEYDTRLRFLTTQLHEWKEKALENESVLITFKKRANLENELLKDELESLKVSDSAEVMHSDTEGRMDELQAQLENKENALRRMEQTLVDAKEALENAETVRSLHEKIQKMEVDERKLKEELRNAKVSAKDAVVTKEKLYQVLQESYHAEYRNQTMRKELSLLKDVEETHKTFIDQFHTIARDPESCITLDDLQRDPGLAVLKLYNSRQEELENVTVEKGTLKVELKRVQIQCEAMREETETLHQHVRELNENVKAKQYKLVQAEHTVVSLRYRNKELVEILRTYADDPAKGAHLTQKLQDLVSMQQSLENTFEEVPNTSQKKPSKEMTSTKETNLRLANRIQEANTQSLYHKKRPEQRDFDAEVTKVLHLALNPTSEVLEQNRPRASENSGKASSPTTTTSYETVEGQKMLNQRLKEVFRDQIQQYREAIYLLTGYKVDLRKSNGSELLRLRSMYAVQKDDELLVRMDKTGNLELLDTEYCRQIDQRVLGYLTTCRSFPAFLGNLTLHLFEKQTFQGI</sequence>
<evidence type="ECO:0000256" key="5">
    <source>
        <dbReference type="ARBA" id="ARBA00023242"/>
    </source>
</evidence>
<evidence type="ECO:0000256" key="3">
    <source>
        <dbReference type="ARBA" id="ARBA00022618"/>
    </source>
</evidence>
<evidence type="ECO:0000256" key="1">
    <source>
        <dbReference type="ARBA" id="ARBA00004123"/>
    </source>
</evidence>
<dbReference type="Gene3D" id="3.30.457.60">
    <property type="match status" value="1"/>
</dbReference>
<organism evidence="9">
    <name type="scientific">Albugo laibachii Nc14</name>
    <dbReference type="NCBI Taxonomy" id="890382"/>
    <lineage>
        <taxon>Eukaryota</taxon>
        <taxon>Sar</taxon>
        <taxon>Stramenopiles</taxon>
        <taxon>Oomycota</taxon>
        <taxon>Peronosporomycetes</taxon>
        <taxon>Albuginales</taxon>
        <taxon>Albuginaceae</taxon>
        <taxon>Albugo</taxon>
    </lineage>
</organism>
<feature type="compositionally biased region" description="Polar residues" evidence="8">
    <location>
        <begin position="419"/>
        <end position="429"/>
    </location>
</feature>
<evidence type="ECO:0000256" key="6">
    <source>
        <dbReference type="ARBA" id="ARBA00023306"/>
    </source>
</evidence>
<dbReference type="GO" id="GO:0000776">
    <property type="term" value="C:kinetochore"/>
    <property type="evidence" value="ECO:0007669"/>
    <property type="project" value="TreeGrafter"/>
</dbReference>
<evidence type="ECO:0000256" key="4">
    <source>
        <dbReference type="ARBA" id="ARBA00022776"/>
    </source>
</evidence>
<dbReference type="AlphaFoldDB" id="F0W148"/>
<dbReference type="GO" id="GO:0051301">
    <property type="term" value="P:cell division"/>
    <property type="evidence" value="ECO:0007669"/>
    <property type="project" value="UniProtKB-KW"/>
</dbReference>
<feature type="compositionally biased region" description="Polar residues" evidence="8">
    <location>
        <begin position="494"/>
        <end position="510"/>
    </location>
</feature>
<dbReference type="PANTHER" id="PTHR23168">
    <property type="entry name" value="MITOTIC SPINDLE ASSEMBLY CHECKPOINT PROTEIN MAD1 MITOTIC ARREST DEFICIENT-LIKE PROTEIN 1"/>
    <property type="match status" value="1"/>
</dbReference>
<reference evidence="9" key="2">
    <citation type="submission" date="2011-02" db="EMBL/GenBank/DDBJ databases">
        <authorList>
            <person name="MacLean D."/>
        </authorList>
    </citation>
    <scope>NUCLEOTIDE SEQUENCE</scope>
</reference>
<keyword evidence="6" id="KW-0131">Cell cycle</keyword>
<keyword evidence="3" id="KW-0132">Cell division</keyword>
<feature type="region of interest" description="Disordered" evidence="8">
    <location>
        <begin position="419"/>
        <end position="439"/>
    </location>
</feature>
<comment type="similarity">
    <text evidence="2">Belongs to the MAD1 family.</text>
</comment>
<dbReference type="PANTHER" id="PTHR23168:SF0">
    <property type="entry name" value="MITOTIC SPINDLE ASSEMBLY CHECKPOINT PROTEIN MAD1"/>
    <property type="match status" value="1"/>
</dbReference>
<feature type="coiled-coil region" evidence="7">
    <location>
        <begin position="68"/>
        <end position="102"/>
    </location>
</feature>
<dbReference type="GO" id="GO:0005635">
    <property type="term" value="C:nuclear envelope"/>
    <property type="evidence" value="ECO:0007669"/>
    <property type="project" value="TreeGrafter"/>
</dbReference>
<comment type="subcellular location">
    <subcellularLocation>
        <location evidence="1">Nucleus</location>
    </subcellularLocation>
</comment>
<feature type="coiled-coil region" evidence="7">
    <location>
        <begin position="139"/>
        <end position="234"/>
    </location>
</feature>
<evidence type="ECO:0000313" key="9">
    <source>
        <dbReference type="EMBL" id="CCA14772.1"/>
    </source>
</evidence>
<dbReference type="Gene3D" id="1.20.5.170">
    <property type="match status" value="1"/>
</dbReference>
<dbReference type="GO" id="GO:0072686">
    <property type="term" value="C:mitotic spindle"/>
    <property type="evidence" value="ECO:0007669"/>
    <property type="project" value="TreeGrafter"/>
</dbReference>
<feature type="coiled-coil region" evidence="7">
    <location>
        <begin position="325"/>
        <end position="373"/>
    </location>
</feature>
<dbReference type="HOGENOM" id="CLU_024099_0_0_1"/>
<keyword evidence="7" id="KW-0175">Coiled coil</keyword>
<protein>
    <submittedName>
        <fullName evidence="9">Mitotic spindle assembly checkpoint protein MAD1 put</fullName>
    </submittedName>
</protein>
<dbReference type="EMBL" id="FR824455">
    <property type="protein sequence ID" value="CCA26770.1"/>
    <property type="molecule type" value="Genomic_DNA"/>
</dbReference>